<name>A0ABP8IG80_9GAMM</name>
<comment type="similarity">
    <text evidence="2 9">Belongs to the binding-protein-dependent transport system permease family. CysTW subfamily.</text>
</comment>
<evidence type="ECO:0000256" key="2">
    <source>
        <dbReference type="ARBA" id="ARBA00007069"/>
    </source>
</evidence>
<dbReference type="InterPro" id="IPR005672">
    <property type="entry name" value="Phosphate_PstA"/>
</dbReference>
<feature type="transmembrane region" description="Helical" evidence="9">
    <location>
        <begin position="500"/>
        <end position="520"/>
    </location>
</feature>
<evidence type="ECO:0000256" key="8">
    <source>
        <dbReference type="ARBA" id="ARBA00023136"/>
    </source>
</evidence>
<comment type="caution">
    <text evidence="12">The sequence shown here is derived from an EMBL/GenBank/DDBJ whole genome shotgun (WGS) entry which is preliminary data.</text>
</comment>
<gene>
    <name evidence="12" type="primary">pstA</name>
    <name evidence="12" type="ORF">GCM10023151_07280</name>
</gene>
<feature type="transmembrane region" description="Helical" evidence="9">
    <location>
        <begin position="12"/>
        <end position="36"/>
    </location>
</feature>
<evidence type="ECO:0000313" key="13">
    <source>
        <dbReference type="Proteomes" id="UP001501011"/>
    </source>
</evidence>
<evidence type="ECO:0000313" key="12">
    <source>
        <dbReference type="EMBL" id="GAA4357831.1"/>
    </source>
</evidence>
<dbReference type="NCBIfam" id="TIGR00974">
    <property type="entry name" value="3a0107s02c"/>
    <property type="match status" value="1"/>
</dbReference>
<dbReference type="Proteomes" id="UP001501011">
    <property type="component" value="Unassembled WGS sequence"/>
</dbReference>
<keyword evidence="8 9" id="KW-0472">Membrane</keyword>
<dbReference type="PANTHER" id="PTHR43470:SF6">
    <property type="entry name" value="PHOSPHATE TRANSPORT SYSTEM PERMEASE PROTEIN PSTA"/>
    <property type="match status" value="1"/>
</dbReference>
<evidence type="ECO:0000256" key="1">
    <source>
        <dbReference type="ARBA" id="ARBA00004651"/>
    </source>
</evidence>
<dbReference type="EMBL" id="BAABFV010000001">
    <property type="protein sequence ID" value="GAA4357831.1"/>
    <property type="molecule type" value="Genomic_DNA"/>
</dbReference>
<keyword evidence="6 9" id="KW-0812">Transmembrane</keyword>
<dbReference type="InterPro" id="IPR000515">
    <property type="entry name" value="MetI-like"/>
</dbReference>
<keyword evidence="5 9" id="KW-1003">Cell membrane</keyword>
<evidence type="ECO:0000256" key="5">
    <source>
        <dbReference type="ARBA" id="ARBA00022475"/>
    </source>
</evidence>
<keyword evidence="13" id="KW-1185">Reference proteome</keyword>
<evidence type="ECO:0000256" key="7">
    <source>
        <dbReference type="ARBA" id="ARBA00022989"/>
    </source>
</evidence>
<evidence type="ECO:0000256" key="10">
    <source>
        <dbReference type="SAM" id="Coils"/>
    </source>
</evidence>
<comment type="subcellular location">
    <subcellularLocation>
        <location evidence="9">Cell inner membrane</location>
        <topology evidence="9">Multi-pass membrane protein</topology>
    </subcellularLocation>
    <subcellularLocation>
        <location evidence="1">Cell membrane</location>
        <topology evidence="1">Multi-pass membrane protein</topology>
    </subcellularLocation>
</comment>
<dbReference type="Gene3D" id="1.10.3720.10">
    <property type="entry name" value="MetI-like"/>
    <property type="match status" value="1"/>
</dbReference>
<feature type="transmembrane region" description="Helical" evidence="9">
    <location>
        <begin position="374"/>
        <end position="394"/>
    </location>
</feature>
<dbReference type="Pfam" id="PF00528">
    <property type="entry name" value="BPD_transp_1"/>
    <property type="match status" value="1"/>
</dbReference>
<accession>A0ABP8IG80</accession>
<dbReference type="RefSeq" id="WP_345291841.1">
    <property type="nucleotide sequence ID" value="NZ_BAABFV010000001.1"/>
</dbReference>
<feature type="transmembrane region" description="Helical" evidence="9">
    <location>
        <begin position="283"/>
        <end position="311"/>
    </location>
</feature>
<feature type="domain" description="ABC transmembrane type-1" evidence="11">
    <location>
        <begin position="287"/>
        <end position="519"/>
    </location>
</feature>
<feature type="transmembrane region" description="Helical" evidence="9">
    <location>
        <begin position="332"/>
        <end position="354"/>
    </location>
</feature>
<dbReference type="CDD" id="cd06261">
    <property type="entry name" value="TM_PBP2"/>
    <property type="match status" value="1"/>
</dbReference>
<evidence type="ECO:0000256" key="3">
    <source>
        <dbReference type="ARBA" id="ARBA00016864"/>
    </source>
</evidence>
<evidence type="ECO:0000256" key="6">
    <source>
        <dbReference type="ARBA" id="ARBA00022692"/>
    </source>
</evidence>
<sequence length="535" mass="59755">MSKKFFNSGQHWVWLNAGAISISIIMVVGLLLLIAVRGLSHFWPAEVKTFEVTEGQQNIQVMGEIHNIEDDIQGGVERKQYLLKMGNRDVYGLDFKWLDVKNIKDTRVNEDVIVVERREWGNLYGFLSSVTKDGTVYQEDTEALHEIVDRALEIHGQIRDIETDDIGSINYELEQLRLEQRRLELENEFTDEAKANIEQQKEALQQEFLSYQEELQNLYTDIKRDTAEFNLIGGETVTLTAGNIVRAFQPNKMGFWSKLGHYFSKIGEFVFDEPREANTEGGVFPAIFGTVMMVLLMSVIVTPLGVVAAVYMREYAKQGPLTRTIRIAVNNLAGVPSIVYGVFGLGFFVYFLGGSIDELFYPEVGPSPMFGTPGLIWASLTLALLTLPVVIVSTEEGLARIPKSIREGSLALGATKFETLRKTVLPMASPAMMTGLILAVARAAGEVAPLMLVGVVKLAPTLPLDGNAPFLHLERKFMHLGFHIYDVGFQSPNVEAARPLVYATALLLVLIIILLNIAAIKIRNNLREKYKSLEQ</sequence>
<dbReference type="PROSITE" id="PS50928">
    <property type="entry name" value="ABC_TM1"/>
    <property type="match status" value="1"/>
</dbReference>
<protein>
    <recommendedName>
        <fullName evidence="3 9">Phosphate transport system permease protein PstA</fullName>
    </recommendedName>
</protein>
<evidence type="ECO:0000256" key="4">
    <source>
        <dbReference type="ARBA" id="ARBA00022448"/>
    </source>
</evidence>
<reference evidence="13" key="1">
    <citation type="journal article" date="2019" name="Int. J. Syst. Evol. Microbiol.">
        <title>The Global Catalogue of Microorganisms (GCM) 10K type strain sequencing project: providing services to taxonomists for standard genome sequencing and annotation.</title>
        <authorList>
            <consortium name="The Broad Institute Genomics Platform"/>
            <consortium name="The Broad Institute Genome Sequencing Center for Infectious Disease"/>
            <person name="Wu L."/>
            <person name="Ma J."/>
        </authorList>
    </citation>
    <scope>NUCLEOTIDE SEQUENCE [LARGE SCALE GENOMIC DNA]</scope>
    <source>
        <strain evidence="13">JCM 17728</strain>
    </source>
</reference>
<dbReference type="PANTHER" id="PTHR43470">
    <property type="entry name" value="PHOSPHATE TRANSPORT SYSTEM PERMEASE PROTEIN PSTA-RELATED"/>
    <property type="match status" value="1"/>
</dbReference>
<dbReference type="InterPro" id="IPR035906">
    <property type="entry name" value="MetI-like_sf"/>
</dbReference>
<feature type="coiled-coil region" evidence="10">
    <location>
        <begin position="166"/>
        <end position="221"/>
    </location>
</feature>
<keyword evidence="10" id="KW-0175">Coiled coil</keyword>
<organism evidence="12 13">
    <name type="scientific">Kangiella marina</name>
    <dbReference type="NCBI Taxonomy" id="1079178"/>
    <lineage>
        <taxon>Bacteria</taxon>
        <taxon>Pseudomonadati</taxon>
        <taxon>Pseudomonadota</taxon>
        <taxon>Gammaproteobacteria</taxon>
        <taxon>Kangiellales</taxon>
        <taxon>Kangiellaceae</taxon>
        <taxon>Kangiella</taxon>
    </lineage>
</organism>
<evidence type="ECO:0000259" key="11">
    <source>
        <dbReference type="PROSITE" id="PS50928"/>
    </source>
</evidence>
<keyword evidence="7 9" id="KW-1133">Transmembrane helix</keyword>
<proteinExistence type="inferred from homology"/>
<feature type="transmembrane region" description="Helical" evidence="9">
    <location>
        <begin position="424"/>
        <end position="444"/>
    </location>
</feature>
<keyword evidence="4" id="KW-0813">Transport</keyword>
<dbReference type="SUPFAM" id="SSF161098">
    <property type="entry name" value="MetI-like"/>
    <property type="match status" value="1"/>
</dbReference>
<evidence type="ECO:0000256" key="9">
    <source>
        <dbReference type="RuleBase" id="RU363043"/>
    </source>
</evidence>